<sequence length="172" mass="18541">MFTADRQLLSFRTLAIMPILFFLPPIVSFAVDPGAVWAEYPGILFHLSILFLISRMDAPQWARAAGTGWVILDVLTGVLVIHGLPTEITWPVRLAAHLLAGIWIVTASLIARWRPIQVVGTLAGSWLALYTLGSAVLPQPLLGPASILTIVWLGLLAAGYEPAQALRPSATA</sequence>
<dbReference type="RefSeq" id="WP_095534396.1">
    <property type="nucleotide sequence ID" value="NZ_CP023697.1"/>
</dbReference>
<keyword evidence="1" id="KW-0812">Transmembrane</keyword>
<organism evidence="2 3">
    <name type="scientific">Streptomyces prasinus</name>
    <dbReference type="NCBI Taxonomy" id="67345"/>
    <lineage>
        <taxon>Bacteria</taxon>
        <taxon>Bacillati</taxon>
        <taxon>Actinomycetota</taxon>
        <taxon>Actinomycetes</taxon>
        <taxon>Kitasatosporales</taxon>
        <taxon>Streptomycetaceae</taxon>
        <taxon>Streptomyces</taxon>
    </lineage>
</organism>
<evidence type="ECO:0000313" key="2">
    <source>
        <dbReference type="EMBL" id="QEV04604.1"/>
    </source>
</evidence>
<name>A0ABX6AQ05_9ACTN</name>
<reference evidence="2 3" key="1">
    <citation type="submission" date="2017-09" db="EMBL/GenBank/DDBJ databases">
        <authorList>
            <person name="Lee N."/>
            <person name="Cho B.-K."/>
        </authorList>
    </citation>
    <scope>NUCLEOTIDE SEQUENCE [LARGE SCALE GENOMIC DNA]</scope>
    <source>
        <strain evidence="2 3">ATCC 13879</strain>
    </source>
</reference>
<feature type="transmembrane region" description="Helical" evidence="1">
    <location>
        <begin position="66"/>
        <end position="84"/>
    </location>
</feature>
<dbReference type="GeneID" id="95533305"/>
<proteinExistence type="predicted"/>
<evidence type="ECO:0008006" key="4">
    <source>
        <dbReference type="Google" id="ProtNLM"/>
    </source>
</evidence>
<dbReference type="EMBL" id="CP023697">
    <property type="protein sequence ID" value="QEV04604.1"/>
    <property type="molecule type" value="Genomic_DNA"/>
</dbReference>
<feature type="transmembrane region" description="Helical" evidence="1">
    <location>
        <begin position="142"/>
        <end position="160"/>
    </location>
</feature>
<feature type="transmembrane region" description="Helical" evidence="1">
    <location>
        <begin position="90"/>
        <end position="111"/>
    </location>
</feature>
<protein>
    <recommendedName>
        <fullName evidence="4">DUF2878 domain-containing protein</fullName>
    </recommendedName>
</protein>
<feature type="transmembrane region" description="Helical" evidence="1">
    <location>
        <begin position="37"/>
        <end position="54"/>
    </location>
</feature>
<keyword evidence="1" id="KW-0472">Membrane</keyword>
<dbReference type="Proteomes" id="UP000326041">
    <property type="component" value="Chromosome"/>
</dbReference>
<gene>
    <name evidence="2" type="ORF">CP972_01645</name>
</gene>
<keyword evidence="1" id="KW-1133">Transmembrane helix</keyword>
<accession>A0ABX6AQ05</accession>
<feature type="transmembrane region" description="Helical" evidence="1">
    <location>
        <begin position="118"/>
        <end position="136"/>
    </location>
</feature>
<evidence type="ECO:0000256" key="1">
    <source>
        <dbReference type="SAM" id="Phobius"/>
    </source>
</evidence>
<evidence type="ECO:0000313" key="3">
    <source>
        <dbReference type="Proteomes" id="UP000326041"/>
    </source>
</evidence>
<keyword evidence="3" id="KW-1185">Reference proteome</keyword>
<feature type="transmembrane region" description="Helical" evidence="1">
    <location>
        <begin position="12"/>
        <end position="31"/>
    </location>
</feature>